<dbReference type="EMBL" id="BSNS01000002">
    <property type="protein sequence ID" value="GLQ52941.1"/>
    <property type="molecule type" value="Genomic_DNA"/>
</dbReference>
<evidence type="ECO:0000313" key="12">
    <source>
        <dbReference type="Proteomes" id="UP001156691"/>
    </source>
</evidence>
<dbReference type="InterPro" id="IPR011556">
    <property type="entry name" value="Glut_cys_lig_pln_type"/>
</dbReference>
<dbReference type="EC" id="6.3.2.2" evidence="10"/>
<evidence type="ECO:0000313" key="11">
    <source>
        <dbReference type="EMBL" id="GLQ52941.1"/>
    </source>
</evidence>
<evidence type="ECO:0000256" key="9">
    <source>
        <dbReference type="ARBA" id="ARBA00023157"/>
    </source>
</evidence>
<dbReference type="Pfam" id="PF04107">
    <property type="entry name" value="GCS2"/>
    <property type="match status" value="1"/>
</dbReference>
<dbReference type="InterPro" id="IPR006336">
    <property type="entry name" value="GCS2"/>
</dbReference>
<comment type="subunit">
    <text evidence="3">Homodimer or monomer when oxidized or reduced, respectively.</text>
</comment>
<reference evidence="12" key="1">
    <citation type="journal article" date="2019" name="Int. J. Syst. Evol. Microbiol.">
        <title>The Global Catalogue of Microorganisms (GCM) 10K type strain sequencing project: providing services to taxonomists for standard genome sequencing and annotation.</title>
        <authorList>
            <consortium name="The Broad Institute Genomics Platform"/>
            <consortium name="The Broad Institute Genome Sequencing Center for Infectious Disease"/>
            <person name="Wu L."/>
            <person name="Ma J."/>
        </authorList>
    </citation>
    <scope>NUCLEOTIDE SEQUENCE [LARGE SCALE GENOMIC DNA]</scope>
    <source>
        <strain evidence="12">NBRC 112416</strain>
    </source>
</reference>
<dbReference type="PANTHER" id="PTHR34378:SF1">
    <property type="entry name" value="GLUTAMATE--CYSTEINE LIGASE, CHLOROPLASTIC"/>
    <property type="match status" value="1"/>
</dbReference>
<evidence type="ECO:0000256" key="7">
    <source>
        <dbReference type="ARBA" id="ARBA00022840"/>
    </source>
</evidence>
<keyword evidence="4 10" id="KW-0436">Ligase</keyword>
<evidence type="ECO:0000256" key="5">
    <source>
        <dbReference type="ARBA" id="ARBA00022684"/>
    </source>
</evidence>
<dbReference type="SUPFAM" id="SSF55931">
    <property type="entry name" value="Glutamine synthetase/guanido kinase"/>
    <property type="match status" value="1"/>
</dbReference>
<keyword evidence="8" id="KW-0809">Transit peptide</keyword>
<dbReference type="PANTHER" id="PTHR34378">
    <property type="entry name" value="GLUTAMATE--CYSTEINE LIGASE, CHLOROPLASTIC"/>
    <property type="match status" value="1"/>
</dbReference>
<evidence type="ECO:0000256" key="1">
    <source>
        <dbReference type="ARBA" id="ARBA00005006"/>
    </source>
</evidence>
<proteinExistence type="inferred from homology"/>
<accession>A0ABQ5VZ77</accession>
<comment type="similarity">
    <text evidence="2">Belongs to the carboxylate-amine ligase family. Glutamate--cysteine ligase type 2 subfamily.</text>
</comment>
<gene>
    <name evidence="11" type="ORF">GCM10010862_01990</name>
</gene>
<sequence length="463" mass="51718">MAGADADINSPPIESRADLIEAMSSGCKPREEWRIGTEHEKHLFHTNPLRPVAYGGPDGVASLLEGVRQETGWHYFYDREHPIGMRNDEIAGGISLEPGGQFELSGSPQRDIHGTAAEMAEHMRVSKKVGSALDIHFLGLGVTPLWQVAEMPAMPKSRYAIMAPYMGKTGTLGTSMMFRSATVQTNVDFSSEADMVRKLRVSLALQPVVTALFANSPFIDGGESGYLSYRSHIWLNTDPDRTGMLPFVFEEGFGFERYADYALDVPMYFIIRDGQYVNVAGEDFRRFLDGKLPQLPGAKPTIKDWENHLSTLFPEVRLKQFLEMRGADMGDAASVAALSALWTGLLYDDVALEAAWELVSEWTAEERQTLREQVPVTALRTPWPGDILRFGDVKDAAREIVGIASAGLIRRNVLNDKGEDESIYLAPLEEIIQRDETRAEYWLKKYRGEWGGDLSRIFTEAEM</sequence>
<dbReference type="Gene3D" id="3.30.590.20">
    <property type="match status" value="1"/>
</dbReference>
<keyword evidence="12" id="KW-1185">Reference proteome</keyword>
<evidence type="ECO:0000256" key="2">
    <source>
        <dbReference type="ARBA" id="ARBA00010253"/>
    </source>
</evidence>
<comment type="function">
    <text evidence="10">Catalyzes the synthesis of gamma-glutamylcysteine (gamma-GC).</text>
</comment>
<dbReference type="RefSeq" id="WP_284338406.1">
    <property type="nucleotide sequence ID" value="NZ_BSNS01000002.1"/>
</dbReference>
<keyword evidence="9" id="KW-1015">Disulfide bond</keyword>
<comment type="caution">
    <text evidence="11">The sequence shown here is derived from an EMBL/GenBank/DDBJ whole genome shotgun (WGS) entry which is preliminary data.</text>
</comment>
<evidence type="ECO:0000256" key="8">
    <source>
        <dbReference type="ARBA" id="ARBA00022946"/>
    </source>
</evidence>
<keyword evidence="5" id="KW-0317">Glutathione biosynthesis</keyword>
<protein>
    <recommendedName>
        <fullName evidence="10">Glutamate--cysteine ligase</fullName>
        <ecNumber evidence="10">6.3.2.2</ecNumber>
    </recommendedName>
</protein>
<dbReference type="GO" id="GO:0016874">
    <property type="term" value="F:ligase activity"/>
    <property type="evidence" value="ECO:0007669"/>
    <property type="project" value="UniProtKB-KW"/>
</dbReference>
<dbReference type="PIRSF" id="PIRSF017901">
    <property type="entry name" value="GCL"/>
    <property type="match status" value="1"/>
</dbReference>
<evidence type="ECO:0000256" key="10">
    <source>
        <dbReference type="PIRNR" id="PIRNR017901"/>
    </source>
</evidence>
<dbReference type="InterPro" id="IPR014746">
    <property type="entry name" value="Gln_synth/guanido_kin_cat_dom"/>
</dbReference>
<name>A0ABQ5VZ77_9HYPH</name>
<evidence type="ECO:0000256" key="6">
    <source>
        <dbReference type="ARBA" id="ARBA00022741"/>
    </source>
</evidence>
<evidence type="ECO:0000256" key="4">
    <source>
        <dbReference type="ARBA" id="ARBA00022598"/>
    </source>
</evidence>
<keyword evidence="6 10" id="KW-0547">Nucleotide-binding</keyword>
<dbReference type="NCBIfam" id="TIGR01436">
    <property type="entry name" value="glu_cys_lig_pln"/>
    <property type="match status" value="1"/>
</dbReference>
<evidence type="ECO:0000256" key="3">
    <source>
        <dbReference type="ARBA" id="ARBA00011153"/>
    </source>
</evidence>
<comment type="similarity">
    <text evidence="10">Belongs to the glutamate--cysteine ligase type 2 family. EgtA subfamily.</text>
</comment>
<dbReference type="InterPro" id="IPR035434">
    <property type="entry name" value="GCL_bact_plant"/>
</dbReference>
<keyword evidence="7 10" id="KW-0067">ATP-binding</keyword>
<dbReference type="Proteomes" id="UP001156691">
    <property type="component" value="Unassembled WGS sequence"/>
</dbReference>
<comment type="pathway">
    <text evidence="1">Sulfur metabolism; glutathione biosynthesis; glutathione from L-cysteine and L-glutamate: step 1/2.</text>
</comment>
<comment type="catalytic activity">
    <reaction evidence="10">
        <text>L-cysteine + L-glutamate + ATP = gamma-L-glutamyl-L-cysteine + ADP + phosphate + H(+)</text>
        <dbReference type="Rhea" id="RHEA:13285"/>
        <dbReference type="ChEBI" id="CHEBI:15378"/>
        <dbReference type="ChEBI" id="CHEBI:29985"/>
        <dbReference type="ChEBI" id="CHEBI:30616"/>
        <dbReference type="ChEBI" id="CHEBI:35235"/>
        <dbReference type="ChEBI" id="CHEBI:43474"/>
        <dbReference type="ChEBI" id="CHEBI:58173"/>
        <dbReference type="ChEBI" id="CHEBI:456216"/>
        <dbReference type="EC" id="6.3.2.2"/>
    </reaction>
</comment>
<organism evidence="11 12">
    <name type="scientific">Devosia nitrariae</name>
    <dbReference type="NCBI Taxonomy" id="2071872"/>
    <lineage>
        <taxon>Bacteria</taxon>
        <taxon>Pseudomonadati</taxon>
        <taxon>Pseudomonadota</taxon>
        <taxon>Alphaproteobacteria</taxon>
        <taxon>Hyphomicrobiales</taxon>
        <taxon>Devosiaceae</taxon>
        <taxon>Devosia</taxon>
    </lineage>
</organism>